<keyword evidence="2" id="KW-0472">Membrane</keyword>
<accession>A0A8T5VCX9</accession>
<sequence length="151" mass="16955">MPTPHFLAAAGAVVGIALTGRWKLQTGAGIDLAPSMHWPSPVLAIDADADRGPVLITVEYRISPERREAFLVSIRDLEQQRRRDGAYSWDVFEDAAESGRFLETFMVASWLEHLRQHQRVTNTDRAVQDAIREFGATAEPRVTHFVAAKFR</sequence>
<dbReference type="RefSeq" id="WP_224580694.1">
    <property type="nucleotide sequence ID" value="NZ_CP096255.1"/>
</dbReference>
<dbReference type="Pfam" id="PF05977">
    <property type="entry name" value="MFS_3"/>
    <property type="match status" value="1"/>
</dbReference>
<keyword evidence="1" id="KW-0813">Transport</keyword>
<organism evidence="3 4">
    <name type="scientific">Bradyrhizobium barranii subsp. apii</name>
    <dbReference type="NCBI Taxonomy" id="2819348"/>
    <lineage>
        <taxon>Bacteria</taxon>
        <taxon>Pseudomonadati</taxon>
        <taxon>Pseudomonadota</taxon>
        <taxon>Alphaproteobacteria</taxon>
        <taxon>Hyphomicrobiales</taxon>
        <taxon>Nitrobacteraceae</taxon>
        <taxon>Bradyrhizobium</taxon>
        <taxon>Bradyrhizobium barranii</taxon>
    </lineage>
</organism>
<dbReference type="AlphaFoldDB" id="A0A8T5VCX9"/>
<proteinExistence type="predicted"/>
<evidence type="ECO:0000256" key="2">
    <source>
        <dbReference type="ARBA" id="ARBA00022475"/>
    </source>
</evidence>
<dbReference type="EMBL" id="CP096255">
    <property type="protein sequence ID" value="UPT84658.1"/>
    <property type="molecule type" value="Genomic_DNA"/>
</dbReference>
<protein>
    <submittedName>
        <fullName evidence="3">MFS transporter</fullName>
    </submittedName>
</protein>
<evidence type="ECO:0000313" key="4">
    <source>
        <dbReference type="Proteomes" id="UP000551709"/>
    </source>
</evidence>
<reference evidence="3" key="1">
    <citation type="journal article" date="2017" name="Syst. Appl. Microbiol.">
        <title>Soybeans inoculated with root zone soils of Canadian native legumes harbour diverse and novel Bradyrhizobium spp. that possess agricultural potential.</title>
        <authorList>
            <person name="Bromfield E.S.P."/>
            <person name="Cloutier S."/>
            <person name="Tambong J.T."/>
            <person name="Tran Thi T.V."/>
        </authorList>
    </citation>
    <scope>NUCLEOTIDE SEQUENCE</scope>
    <source>
        <strain evidence="3">1S5</strain>
    </source>
</reference>
<evidence type="ECO:0000313" key="3">
    <source>
        <dbReference type="EMBL" id="UPT84658.1"/>
    </source>
</evidence>
<dbReference type="InterPro" id="IPR010290">
    <property type="entry name" value="TM_effector"/>
</dbReference>
<evidence type="ECO:0000256" key="1">
    <source>
        <dbReference type="ARBA" id="ARBA00022448"/>
    </source>
</evidence>
<name>A0A8T5VCX9_9BRAD</name>
<gene>
    <name evidence="3" type="ORF">HAP41_0000030455</name>
</gene>
<dbReference type="Proteomes" id="UP000551709">
    <property type="component" value="Chromosome"/>
</dbReference>
<reference evidence="3" key="2">
    <citation type="submission" date="2022-04" db="EMBL/GenBank/DDBJ databases">
        <authorList>
            <person name="Bromfield E.S.P."/>
            <person name="Cloutier S."/>
        </authorList>
    </citation>
    <scope>NUCLEOTIDE SEQUENCE</scope>
    <source>
        <strain evidence="3">1S5</strain>
    </source>
</reference>
<keyword evidence="2" id="KW-1003">Cell membrane</keyword>